<keyword evidence="6 12" id="KW-0067">ATP-binding</keyword>
<keyword evidence="4 9" id="KW-0812">Transmembrane</keyword>
<dbReference type="InterPro" id="IPR003593">
    <property type="entry name" value="AAA+_ATPase"/>
</dbReference>
<dbReference type="InterPro" id="IPR036640">
    <property type="entry name" value="ABC1_TM_sf"/>
</dbReference>
<protein>
    <submittedName>
        <fullName evidence="12">ATP-binding cassette, subfamily B</fullName>
    </submittedName>
</protein>
<dbReference type="Pfam" id="PF00664">
    <property type="entry name" value="ABC_membrane"/>
    <property type="match status" value="1"/>
</dbReference>
<keyword evidence="2" id="KW-0813">Transport</keyword>
<evidence type="ECO:0000256" key="1">
    <source>
        <dbReference type="ARBA" id="ARBA00004651"/>
    </source>
</evidence>
<dbReference type="InterPro" id="IPR011527">
    <property type="entry name" value="ABC1_TM_dom"/>
</dbReference>
<evidence type="ECO:0000256" key="3">
    <source>
        <dbReference type="ARBA" id="ARBA00022475"/>
    </source>
</evidence>
<dbReference type="InterPro" id="IPR039421">
    <property type="entry name" value="Type_1_exporter"/>
</dbReference>
<dbReference type="GO" id="GO:0005886">
    <property type="term" value="C:plasma membrane"/>
    <property type="evidence" value="ECO:0007669"/>
    <property type="project" value="UniProtKB-SubCell"/>
</dbReference>
<feature type="transmembrane region" description="Helical" evidence="9">
    <location>
        <begin position="149"/>
        <end position="172"/>
    </location>
</feature>
<dbReference type="InterPro" id="IPR027417">
    <property type="entry name" value="P-loop_NTPase"/>
</dbReference>
<dbReference type="PROSITE" id="PS50893">
    <property type="entry name" value="ABC_TRANSPORTER_2"/>
    <property type="match status" value="1"/>
</dbReference>
<keyword evidence="5" id="KW-0547">Nucleotide-binding</keyword>
<dbReference type="SUPFAM" id="SSF90123">
    <property type="entry name" value="ABC transporter transmembrane region"/>
    <property type="match status" value="1"/>
</dbReference>
<dbReference type="PANTHER" id="PTHR43394">
    <property type="entry name" value="ATP-DEPENDENT PERMEASE MDL1, MITOCHONDRIAL"/>
    <property type="match status" value="1"/>
</dbReference>
<evidence type="ECO:0000313" key="12">
    <source>
        <dbReference type="EMBL" id="SCE93416.1"/>
    </source>
</evidence>
<dbReference type="InterPro" id="IPR017871">
    <property type="entry name" value="ABC_transporter-like_CS"/>
</dbReference>
<evidence type="ECO:0000313" key="13">
    <source>
        <dbReference type="Proteomes" id="UP000198797"/>
    </source>
</evidence>
<organism evidence="12 13">
    <name type="scientific">Micromonospora matsumotoense</name>
    <dbReference type="NCBI Taxonomy" id="121616"/>
    <lineage>
        <taxon>Bacteria</taxon>
        <taxon>Bacillati</taxon>
        <taxon>Actinomycetota</taxon>
        <taxon>Actinomycetes</taxon>
        <taxon>Micromonosporales</taxon>
        <taxon>Micromonosporaceae</taxon>
        <taxon>Micromonospora</taxon>
    </lineage>
</organism>
<dbReference type="Pfam" id="PF00005">
    <property type="entry name" value="ABC_tran"/>
    <property type="match status" value="1"/>
</dbReference>
<keyword evidence="8 9" id="KW-0472">Membrane</keyword>
<keyword evidence="13" id="KW-1185">Reference proteome</keyword>
<evidence type="ECO:0000256" key="4">
    <source>
        <dbReference type="ARBA" id="ARBA00022692"/>
    </source>
</evidence>
<dbReference type="RefSeq" id="WP_091241614.1">
    <property type="nucleotide sequence ID" value="NZ_FMCU01000003.1"/>
</dbReference>
<name>A0A1C4WAZ6_9ACTN</name>
<feature type="domain" description="ABC transmembrane type-1" evidence="11">
    <location>
        <begin position="39"/>
        <end position="321"/>
    </location>
</feature>
<evidence type="ECO:0000256" key="9">
    <source>
        <dbReference type="SAM" id="Phobius"/>
    </source>
</evidence>
<proteinExistence type="predicted"/>
<dbReference type="InterPro" id="IPR003439">
    <property type="entry name" value="ABC_transporter-like_ATP-bd"/>
</dbReference>
<keyword evidence="3" id="KW-1003">Cell membrane</keyword>
<dbReference type="STRING" id="121616.GA0070216_103219"/>
<feature type="transmembrane region" description="Helical" evidence="9">
    <location>
        <begin position="35"/>
        <end position="55"/>
    </location>
</feature>
<dbReference type="GO" id="GO:0016887">
    <property type="term" value="F:ATP hydrolysis activity"/>
    <property type="evidence" value="ECO:0007669"/>
    <property type="project" value="InterPro"/>
</dbReference>
<dbReference type="Proteomes" id="UP000198797">
    <property type="component" value="Unassembled WGS sequence"/>
</dbReference>
<evidence type="ECO:0000256" key="8">
    <source>
        <dbReference type="ARBA" id="ARBA00023136"/>
    </source>
</evidence>
<gene>
    <name evidence="12" type="ORF">GA0070216_103219</name>
</gene>
<feature type="domain" description="ABC transporter" evidence="10">
    <location>
        <begin position="357"/>
        <end position="591"/>
    </location>
</feature>
<evidence type="ECO:0000259" key="10">
    <source>
        <dbReference type="PROSITE" id="PS50893"/>
    </source>
</evidence>
<dbReference type="OrthoDB" id="9806127at2"/>
<dbReference type="AlphaFoldDB" id="A0A1C4WAZ6"/>
<accession>A0A1C4WAZ6</accession>
<evidence type="ECO:0000259" key="11">
    <source>
        <dbReference type="PROSITE" id="PS50929"/>
    </source>
</evidence>
<dbReference type="GO" id="GO:0005524">
    <property type="term" value="F:ATP binding"/>
    <property type="evidence" value="ECO:0007669"/>
    <property type="project" value="UniProtKB-KW"/>
</dbReference>
<reference evidence="13" key="1">
    <citation type="submission" date="2016-06" db="EMBL/GenBank/DDBJ databases">
        <authorList>
            <person name="Varghese N."/>
            <person name="Submissions Spin"/>
        </authorList>
    </citation>
    <scope>NUCLEOTIDE SEQUENCE [LARGE SCALE GENOMIC DNA]</scope>
    <source>
        <strain evidence="13">DSM 44100</strain>
    </source>
</reference>
<dbReference type="PROSITE" id="PS00211">
    <property type="entry name" value="ABC_TRANSPORTER_1"/>
    <property type="match status" value="1"/>
</dbReference>
<evidence type="ECO:0000256" key="7">
    <source>
        <dbReference type="ARBA" id="ARBA00022989"/>
    </source>
</evidence>
<evidence type="ECO:0000256" key="5">
    <source>
        <dbReference type="ARBA" id="ARBA00022741"/>
    </source>
</evidence>
<evidence type="ECO:0000256" key="2">
    <source>
        <dbReference type="ARBA" id="ARBA00022448"/>
    </source>
</evidence>
<dbReference type="SMART" id="SM00382">
    <property type="entry name" value="AAA"/>
    <property type="match status" value="1"/>
</dbReference>
<feature type="transmembrane region" description="Helical" evidence="9">
    <location>
        <begin position="75"/>
        <end position="95"/>
    </location>
</feature>
<dbReference type="GO" id="GO:0015421">
    <property type="term" value="F:ABC-type oligopeptide transporter activity"/>
    <property type="evidence" value="ECO:0007669"/>
    <property type="project" value="TreeGrafter"/>
</dbReference>
<dbReference type="Gene3D" id="1.20.1560.10">
    <property type="entry name" value="ABC transporter type 1, transmembrane domain"/>
    <property type="match status" value="1"/>
</dbReference>
<feature type="transmembrane region" description="Helical" evidence="9">
    <location>
        <begin position="178"/>
        <end position="197"/>
    </location>
</feature>
<dbReference type="PROSITE" id="PS50929">
    <property type="entry name" value="ABC_TM1F"/>
    <property type="match status" value="1"/>
</dbReference>
<keyword evidence="7 9" id="KW-1133">Transmembrane helix</keyword>
<dbReference type="CDD" id="cd18543">
    <property type="entry name" value="ABC_6TM_Rv0194_D1_like"/>
    <property type="match status" value="1"/>
</dbReference>
<dbReference type="Gene3D" id="3.40.50.300">
    <property type="entry name" value="P-loop containing nucleotide triphosphate hydrolases"/>
    <property type="match status" value="1"/>
</dbReference>
<evidence type="ECO:0000256" key="6">
    <source>
        <dbReference type="ARBA" id="ARBA00022840"/>
    </source>
</evidence>
<sequence>MPAQCDGDPATPRADGRVRSLRNLWRLRRYLRPYAAAYVLLLLAALAATGAGLAVPLVVQRVVDGPIARHDEAGLLRLGGLALLLGLVEAVLIFIRRWSQSSSSVGMEATIRADLYAHLQRLPAGFHDRWQSGQLLSRAISDLSVLRRFLSFGLLFLVLNMVTYVAVVILLLRLHGPLGLLVAASAVPLFLISRRFGRNYHAASRRMQDQQGDVATLVEETAQGLRTMKAYGRGPELADRFAGRARALHDTGVGKGVLLAGASALFDLVPNLTLGVTLVGGATLVARDALTIGELVAFVSLQLMLIWPVQSLGWIIANGQEAATAADRIQEVLDTPPSIVDAPGAVPLARSAVRGRLRFEGVSFRYPGSAEPVLREIELTVEPGETLALVGATGCGKSTLLSLVPRLYDVTGGRITLDGHDLREVRLDALRRLVGVAFEEPTLFSMSIWENLTLGCPDADADQVRAALALAQADFAYDLPWGLATRVGEQGLSLSGGQRQRLALARAVLGRPKLLVLDDPLSALDVQTEALVEAALRRVLRDTTALLVVHRPSTVALADRVALLDGGRITAVGRHSELLATVPAYRAVLAAEPSPTPGLVRS</sequence>
<dbReference type="FunFam" id="3.40.50.300:FF:000854">
    <property type="entry name" value="Multidrug ABC transporter ATP-binding protein"/>
    <property type="match status" value="1"/>
</dbReference>
<dbReference type="PANTHER" id="PTHR43394:SF1">
    <property type="entry name" value="ATP-BINDING CASSETTE SUB-FAMILY B MEMBER 10, MITOCHONDRIAL"/>
    <property type="match status" value="1"/>
</dbReference>
<dbReference type="EMBL" id="FMCU01000003">
    <property type="protein sequence ID" value="SCE93416.1"/>
    <property type="molecule type" value="Genomic_DNA"/>
</dbReference>
<comment type="subcellular location">
    <subcellularLocation>
        <location evidence="1">Cell membrane</location>
        <topology evidence="1">Multi-pass membrane protein</topology>
    </subcellularLocation>
</comment>
<dbReference type="SUPFAM" id="SSF52540">
    <property type="entry name" value="P-loop containing nucleoside triphosphate hydrolases"/>
    <property type="match status" value="1"/>
</dbReference>